<dbReference type="EMBL" id="CAMPGE010012141">
    <property type="protein sequence ID" value="CAI2370923.1"/>
    <property type="molecule type" value="Genomic_DNA"/>
</dbReference>
<evidence type="ECO:0000313" key="2">
    <source>
        <dbReference type="EMBL" id="CAI2370923.1"/>
    </source>
</evidence>
<comment type="caution">
    <text evidence="2">The sequence shown here is derived from an EMBL/GenBank/DDBJ whole genome shotgun (WGS) entry which is preliminary data.</text>
</comment>
<protein>
    <submittedName>
        <fullName evidence="2">Uncharacterized protein</fullName>
    </submittedName>
</protein>
<dbReference type="AlphaFoldDB" id="A0AAD1UNZ4"/>
<gene>
    <name evidence="2" type="ORF">ECRASSUSDP1_LOCUS12242</name>
</gene>
<evidence type="ECO:0000256" key="1">
    <source>
        <dbReference type="SAM" id="MobiDB-lite"/>
    </source>
</evidence>
<evidence type="ECO:0000313" key="3">
    <source>
        <dbReference type="Proteomes" id="UP001295684"/>
    </source>
</evidence>
<proteinExistence type="predicted"/>
<organism evidence="2 3">
    <name type="scientific">Euplotes crassus</name>
    <dbReference type="NCBI Taxonomy" id="5936"/>
    <lineage>
        <taxon>Eukaryota</taxon>
        <taxon>Sar</taxon>
        <taxon>Alveolata</taxon>
        <taxon>Ciliophora</taxon>
        <taxon>Intramacronucleata</taxon>
        <taxon>Spirotrichea</taxon>
        <taxon>Hypotrichia</taxon>
        <taxon>Euplotida</taxon>
        <taxon>Euplotidae</taxon>
        <taxon>Moneuplotes</taxon>
    </lineage>
</organism>
<feature type="compositionally biased region" description="Basic and acidic residues" evidence="1">
    <location>
        <begin position="141"/>
        <end position="150"/>
    </location>
</feature>
<name>A0AAD1UNZ4_EUPCR</name>
<feature type="region of interest" description="Disordered" evidence="1">
    <location>
        <begin position="141"/>
        <end position="195"/>
    </location>
</feature>
<reference evidence="2" key="1">
    <citation type="submission" date="2023-07" db="EMBL/GenBank/DDBJ databases">
        <authorList>
            <consortium name="AG Swart"/>
            <person name="Singh M."/>
            <person name="Singh A."/>
            <person name="Seah K."/>
            <person name="Emmerich C."/>
        </authorList>
    </citation>
    <scope>NUCLEOTIDE SEQUENCE</scope>
    <source>
        <strain evidence="2">DP1</strain>
    </source>
</reference>
<keyword evidence="3" id="KW-1185">Reference proteome</keyword>
<dbReference type="Proteomes" id="UP001295684">
    <property type="component" value="Unassembled WGS sequence"/>
</dbReference>
<feature type="compositionally biased region" description="Polar residues" evidence="1">
    <location>
        <begin position="151"/>
        <end position="162"/>
    </location>
</feature>
<sequence>MSEDLLRKFEDVRRKVIIEEILCQKLYEPLVIKQTINFAEYKKKKYHEYVHKEIDKAQELRLEKEIAMKLSAVDDALNKAKEIQVVTTGNKHLNAYGFNKKEPKPSKIPELSKSKGASITKKNSIIGKRDKRFMFNNKNMKIGERKRNEFTKSTNDNINGSSKSHRSMASYKANNLKQVEKQKEEPEEEEKIIEDKKPKKYQNRLESIYVDKIPYKTFKPHKEFITRKKELRAIEDEYDEGIDLKGPLAIRAKLLSKGSTKSELKPTKYFGSFQTFCLNKCALSKIALQLLSQDFSKIPNGDPQDLQSQFLLYYQRWLYTKILKDNYEFCQKYVESFVQQEKAIKLYVNSVFSTEREKPDLYKQTFNTLIKQLCAVKLTPKSSQEDPEGPTAQLKALKNDHRWKKIDRAIKYTL</sequence>
<accession>A0AAD1UNZ4</accession>